<dbReference type="GeneID" id="19400606"/>
<dbReference type="InterPro" id="IPR036465">
    <property type="entry name" value="vWFA_dom_sf"/>
</dbReference>
<evidence type="ECO:0000313" key="4">
    <source>
        <dbReference type="EMBL" id="EOA88228.1"/>
    </source>
</evidence>
<organism evidence="4 5">
    <name type="scientific">Exserohilum turcicum (strain 28A)</name>
    <name type="common">Northern leaf blight fungus</name>
    <name type="synonym">Setosphaeria turcica</name>
    <dbReference type="NCBI Taxonomy" id="671987"/>
    <lineage>
        <taxon>Eukaryota</taxon>
        <taxon>Fungi</taxon>
        <taxon>Dikarya</taxon>
        <taxon>Ascomycota</taxon>
        <taxon>Pezizomycotina</taxon>
        <taxon>Dothideomycetes</taxon>
        <taxon>Pleosporomycetidae</taxon>
        <taxon>Pleosporales</taxon>
        <taxon>Pleosporineae</taxon>
        <taxon>Pleosporaceae</taxon>
        <taxon>Exserohilum</taxon>
    </lineage>
</organism>
<name>R0K5B9_EXST2</name>
<dbReference type="PROSITE" id="PS50234">
    <property type="entry name" value="VWFA"/>
    <property type="match status" value="1"/>
</dbReference>
<accession>R0K5B9</accession>
<reference evidence="4 5" key="1">
    <citation type="journal article" date="2012" name="PLoS Pathog.">
        <title>Diverse lifestyles and strategies of plant pathogenesis encoded in the genomes of eighteen Dothideomycetes fungi.</title>
        <authorList>
            <person name="Ohm R.A."/>
            <person name="Feau N."/>
            <person name="Henrissat B."/>
            <person name="Schoch C.L."/>
            <person name="Horwitz B.A."/>
            <person name="Barry K.W."/>
            <person name="Condon B.J."/>
            <person name="Copeland A.C."/>
            <person name="Dhillon B."/>
            <person name="Glaser F."/>
            <person name="Hesse C.N."/>
            <person name="Kosti I."/>
            <person name="LaButti K."/>
            <person name="Lindquist E.A."/>
            <person name="Lucas S."/>
            <person name="Salamov A.A."/>
            <person name="Bradshaw R.E."/>
            <person name="Ciuffetti L."/>
            <person name="Hamelin R.C."/>
            <person name="Kema G.H.J."/>
            <person name="Lawrence C."/>
            <person name="Scott J.A."/>
            <person name="Spatafora J.W."/>
            <person name="Turgeon B.G."/>
            <person name="de Wit P.J.G.M."/>
            <person name="Zhong S."/>
            <person name="Goodwin S.B."/>
            <person name="Grigoriev I.V."/>
        </authorList>
    </citation>
    <scope>NUCLEOTIDE SEQUENCE [LARGE SCALE GENOMIC DNA]</scope>
    <source>
        <strain evidence="5">28A</strain>
    </source>
</reference>
<evidence type="ECO:0000259" key="3">
    <source>
        <dbReference type="PROSITE" id="PS51468"/>
    </source>
</evidence>
<evidence type="ECO:0000256" key="1">
    <source>
        <dbReference type="SAM" id="MobiDB-lite"/>
    </source>
</evidence>
<evidence type="ECO:0000313" key="5">
    <source>
        <dbReference type="Proteomes" id="UP000016935"/>
    </source>
</evidence>
<sequence>MSYNTVCGCYIYNPKAQTRTYLPQIKLDAHTTILSTASRTVLTQTFVNQSKESLDEIRYAFPLYDGVSVVDFYCQVGERTIYGLVKEKSQAKKTYNEAKERGKNAALLEQLPDAADVFTTTISNIGAGSSVRMTVKYVQELKHDAEVDGVRLTIPTAIAPRYGGYPGDLQKTNTAIDSKGMSITVDVSMAEGIPVKKIISPSHPIQVTLGSLSTSTADEDPSLSRGSASLALDTAELEKDFVLQVVAKDVGVPQAILETHPTLPNQRALMTTLVPKFNIKSQKPEIFLIADRSGSICHQIPTLVAALKVFLKSIPLGCTFNICSFGNTHEFLWNKSQIYDEDTLERAINHVNTFAADFGGTETLSALQACFKARSTDSPTELILLTDGDIWSQENVFEVVSQEAKKGDVRVFALGIGDGVSSSLIEGIARAGRGFAQMVADNEKLDSKIVRMLKGALTPHVNDYRLDIKYEDDSIDSVADSLRVHLEMSDSGNKTKGEKETEKKPISLYDPEAKEGHPKDDEDDGFMNCPELKRPAPLQTPHEIPALFPFHRTCVYLLMAPESSHLNPKSVILRGTSPQGPLEVEIPVQQRQEPDEMIHQLAARKAQQELEEGHGWISDATLDDTGVLLREKHPTAYAMLKRREAVRLGVEFQVGGKFCSFVAVEANEAEIAKRRQKALSSTMSGSTSQDEEDWEVIENLHSSGSRVRGSMTGLGFGRGGGMGRAAAMGGFRSGFAKFTAAVSEQAQEEKEESDEEMGFGLFDDDDGASIPSAYAQPPTLLASAAPYSPASPGYSAASPVQSPGSARGNALGSPIYASASLASAPAPAGINSQHFARGGTEREEKKDEEPLLNRIISHQSFAGSWSQSSTFPFHDLHLDAAAVASAARGFAADAAIAAGDVSDAERILATAVIILFLERKMADDEETWELVVEKARAWLGDKVVDEKGLDEVWRVAGELVGA</sequence>
<dbReference type="Pfam" id="PF08487">
    <property type="entry name" value="VIT"/>
    <property type="match status" value="1"/>
</dbReference>
<dbReference type="Gene3D" id="3.40.50.410">
    <property type="entry name" value="von Willebrand factor, type A domain"/>
    <property type="match status" value="1"/>
</dbReference>
<dbReference type="InterPro" id="IPR013694">
    <property type="entry name" value="VIT"/>
</dbReference>
<dbReference type="PANTHER" id="PTHR45737:SF6">
    <property type="entry name" value="VON WILLEBRAND FACTOR A DOMAIN-CONTAINING PROTEIN 5A"/>
    <property type="match status" value="1"/>
</dbReference>
<keyword evidence="5" id="KW-1185">Reference proteome</keyword>
<feature type="compositionally biased region" description="Basic and acidic residues" evidence="1">
    <location>
        <begin position="489"/>
        <end position="520"/>
    </location>
</feature>
<dbReference type="AlphaFoldDB" id="R0K5B9"/>
<dbReference type="SMART" id="SM00327">
    <property type="entry name" value="VWA"/>
    <property type="match status" value="1"/>
</dbReference>
<dbReference type="PROSITE" id="PS51468">
    <property type="entry name" value="VIT"/>
    <property type="match status" value="1"/>
</dbReference>
<dbReference type="STRING" id="671987.R0K5B9"/>
<proteinExistence type="predicted"/>
<feature type="compositionally biased region" description="Basic and acidic residues" evidence="1">
    <location>
        <begin position="839"/>
        <end position="849"/>
    </location>
</feature>
<evidence type="ECO:0000259" key="2">
    <source>
        <dbReference type="PROSITE" id="PS50234"/>
    </source>
</evidence>
<dbReference type="SMART" id="SM00609">
    <property type="entry name" value="VIT"/>
    <property type="match status" value="1"/>
</dbReference>
<dbReference type="EMBL" id="KB908548">
    <property type="protein sequence ID" value="EOA88228.1"/>
    <property type="molecule type" value="Genomic_DNA"/>
</dbReference>
<dbReference type="Pfam" id="PF13768">
    <property type="entry name" value="VWA_3"/>
    <property type="match status" value="1"/>
</dbReference>
<dbReference type="Proteomes" id="UP000016935">
    <property type="component" value="Unassembled WGS sequence"/>
</dbReference>
<feature type="region of interest" description="Disordered" evidence="1">
    <location>
        <begin position="830"/>
        <end position="849"/>
    </location>
</feature>
<feature type="region of interest" description="Disordered" evidence="1">
    <location>
        <begin position="489"/>
        <end position="538"/>
    </location>
</feature>
<feature type="domain" description="VIT" evidence="3">
    <location>
        <begin position="8"/>
        <end position="139"/>
    </location>
</feature>
<dbReference type="SUPFAM" id="SSF53300">
    <property type="entry name" value="vWA-like"/>
    <property type="match status" value="1"/>
</dbReference>
<feature type="region of interest" description="Disordered" evidence="1">
    <location>
        <begin position="743"/>
        <end position="774"/>
    </location>
</feature>
<protein>
    <submittedName>
        <fullName evidence="4">Uncharacterized protein</fullName>
    </submittedName>
</protein>
<gene>
    <name evidence="4" type="ORF">SETTUDRAFT_168628</name>
</gene>
<feature type="domain" description="VWFA" evidence="2">
    <location>
        <begin position="285"/>
        <end position="453"/>
    </location>
</feature>
<dbReference type="eggNOG" id="ENOG502QRPK">
    <property type="taxonomic scope" value="Eukaryota"/>
</dbReference>
<dbReference type="RefSeq" id="XP_008024269.1">
    <property type="nucleotide sequence ID" value="XM_008026078.1"/>
</dbReference>
<dbReference type="InterPro" id="IPR002035">
    <property type="entry name" value="VWF_A"/>
</dbReference>
<dbReference type="PANTHER" id="PTHR45737">
    <property type="entry name" value="VON WILLEBRAND FACTOR A DOMAIN-CONTAINING PROTEIN 5A"/>
    <property type="match status" value="1"/>
</dbReference>
<dbReference type="OrthoDB" id="1729737at2759"/>
<reference evidence="4 5" key="2">
    <citation type="journal article" date="2013" name="PLoS Genet.">
        <title>Comparative genome structure, secondary metabolite, and effector coding capacity across Cochliobolus pathogens.</title>
        <authorList>
            <person name="Condon B.J."/>
            <person name="Leng Y."/>
            <person name="Wu D."/>
            <person name="Bushley K.E."/>
            <person name="Ohm R.A."/>
            <person name="Otillar R."/>
            <person name="Martin J."/>
            <person name="Schackwitz W."/>
            <person name="Grimwood J."/>
            <person name="MohdZainudin N."/>
            <person name="Xue C."/>
            <person name="Wang R."/>
            <person name="Manning V.A."/>
            <person name="Dhillon B."/>
            <person name="Tu Z.J."/>
            <person name="Steffenson B.J."/>
            <person name="Salamov A."/>
            <person name="Sun H."/>
            <person name="Lowry S."/>
            <person name="LaButti K."/>
            <person name="Han J."/>
            <person name="Copeland A."/>
            <person name="Lindquist E."/>
            <person name="Barry K."/>
            <person name="Schmutz J."/>
            <person name="Baker S.E."/>
            <person name="Ciuffetti L.M."/>
            <person name="Grigoriev I.V."/>
            <person name="Zhong S."/>
            <person name="Turgeon B.G."/>
        </authorList>
    </citation>
    <scope>NUCLEOTIDE SEQUENCE [LARGE SCALE GENOMIC DNA]</scope>
    <source>
        <strain evidence="5">28A</strain>
    </source>
</reference>
<feature type="compositionally biased region" description="Acidic residues" evidence="1">
    <location>
        <begin position="749"/>
        <end position="767"/>
    </location>
</feature>
<dbReference type="HOGENOM" id="CLU_003826_2_0_1"/>